<gene>
    <name evidence="2" type="ORF">DSLASN_16940</name>
</gene>
<feature type="chain" id="PRO_5047160306" evidence="1">
    <location>
        <begin position="23"/>
        <end position="312"/>
    </location>
</feature>
<evidence type="ECO:0000313" key="2">
    <source>
        <dbReference type="EMBL" id="BCS96062.1"/>
    </source>
</evidence>
<protein>
    <submittedName>
        <fullName evidence="2">Uncharacterized protein</fullName>
    </submittedName>
</protein>
<reference evidence="2 3" key="1">
    <citation type="submission" date="2021-02" db="EMBL/GenBank/DDBJ databases">
        <title>Complete genome of Desulfoluna sp. strain ASN36.</title>
        <authorList>
            <person name="Takahashi A."/>
            <person name="Kojima H."/>
            <person name="Fukui M."/>
        </authorList>
    </citation>
    <scope>NUCLEOTIDE SEQUENCE [LARGE SCALE GENOMIC DNA]</scope>
    <source>
        <strain evidence="2 3">ASN36</strain>
    </source>
</reference>
<keyword evidence="3" id="KW-1185">Reference proteome</keyword>
<proteinExistence type="predicted"/>
<sequence length="312" mass="33603">MASRFLWICCAWGTLTLMTASAALSIEPLTNHVMDGITGQATAEQADESRETAYVIPTETTPREDTLRLLLPKQSLTPSILDNDHTSAVIMDFLGVKADERLGLEAEDFHGEAEVGTITYTDEDTLTSVIFSGTFTGFFEVPSSFKDGLSEHDILVSSSRIPDQVISDSNEGISDFILSYQGATYTAKEIIGSDASFSARPNRQVQLVGQAGDKPLNILIPSGHGQDTTWHVMTTIPAGEAFVQIDVNRLFTHHTMKYTVKIANNKGGLNAGDPGSMPTDRSGTLGTLYMGGDGKTTIEPGTIVITTFDDDV</sequence>
<dbReference type="RefSeq" id="WP_236892423.1">
    <property type="nucleotide sequence ID" value="NZ_AP024488.1"/>
</dbReference>
<evidence type="ECO:0000256" key="1">
    <source>
        <dbReference type="SAM" id="SignalP"/>
    </source>
</evidence>
<feature type="signal peptide" evidence="1">
    <location>
        <begin position="1"/>
        <end position="22"/>
    </location>
</feature>
<keyword evidence="1" id="KW-0732">Signal</keyword>
<name>A0ABM7PFV6_9BACT</name>
<evidence type="ECO:0000313" key="3">
    <source>
        <dbReference type="Proteomes" id="UP001320148"/>
    </source>
</evidence>
<organism evidence="2 3">
    <name type="scientific">Desulfoluna limicola</name>
    <dbReference type="NCBI Taxonomy" id="2810562"/>
    <lineage>
        <taxon>Bacteria</taxon>
        <taxon>Pseudomonadati</taxon>
        <taxon>Thermodesulfobacteriota</taxon>
        <taxon>Desulfobacteria</taxon>
        <taxon>Desulfobacterales</taxon>
        <taxon>Desulfolunaceae</taxon>
        <taxon>Desulfoluna</taxon>
    </lineage>
</organism>
<dbReference type="EMBL" id="AP024488">
    <property type="protein sequence ID" value="BCS96062.1"/>
    <property type="molecule type" value="Genomic_DNA"/>
</dbReference>
<accession>A0ABM7PFV6</accession>
<dbReference type="Proteomes" id="UP001320148">
    <property type="component" value="Chromosome"/>
</dbReference>